<dbReference type="FunFam" id="1.10.510.10:FF:000571">
    <property type="entry name" value="Maternal embryonic leucine zipper kinase"/>
    <property type="match status" value="1"/>
</dbReference>
<evidence type="ECO:0000256" key="6">
    <source>
        <dbReference type="ARBA" id="ARBA00022737"/>
    </source>
</evidence>
<dbReference type="InterPro" id="IPR011009">
    <property type="entry name" value="Kinase-like_dom_sf"/>
</dbReference>
<evidence type="ECO:0000256" key="4">
    <source>
        <dbReference type="ARBA" id="ARBA00022679"/>
    </source>
</evidence>
<evidence type="ECO:0000256" key="8">
    <source>
        <dbReference type="ARBA" id="ARBA00022777"/>
    </source>
</evidence>
<name>A0A1V9YQV9_ACHHY</name>
<comment type="caution">
    <text evidence="17">The sequence shown here is derived from an EMBL/GenBank/DDBJ whole genome shotgun (WGS) entry which is preliminary data.</text>
</comment>
<dbReference type="PROSITE" id="PS00108">
    <property type="entry name" value="PROTEIN_KINASE_ST"/>
    <property type="match status" value="1"/>
</dbReference>
<dbReference type="EC" id="2.7.11.1" evidence="2"/>
<keyword evidence="8 17" id="KW-0418">Kinase</keyword>
<evidence type="ECO:0000256" key="10">
    <source>
        <dbReference type="ARBA" id="ARBA00022840"/>
    </source>
</evidence>
<keyword evidence="5" id="KW-0479">Metal-binding</keyword>
<reference evidence="17 18" key="1">
    <citation type="journal article" date="2014" name="Genome Biol. Evol.">
        <title>The secreted proteins of Achlya hypogyna and Thraustotheca clavata identify the ancestral oomycete secretome and reveal gene acquisitions by horizontal gene transfer.</title>
        <authorList>
            <person name="Misner I."/>
            <person name="Blouin N."/>
            <person name="Leonard G."/>
            <person name="Richards T.A."/>
            <person name="Lane C.E."/>
        </authorList>
    </citation>
    <scope>NUCLEOTIDE SEQUENCE [LARGE SCALE GENOMIC DNA]</scope>
    <source>
        <strain evidence="17 18">ATCC 48635</strain>
    </source>
</reference>
<evidence type="ECO:0000256" key="2">
    <source>
        <dbReference type="ARBA" id="ARBA00012513"/>
    </source>
</evidence>
<comment type="similarity">
    <text evidence="11">Belongs to the protein kinase superfamily. Ser/Thr protein kinase family. CDPK subfamily.</text>
</comment>
<evidence type="ECO:0000256" key="3">
    <source>
        <dbReference type="ARBA" id="ARBA00022527"/>
    </source>
</evidence>
<dbReference type="InterPro" id="IPR008271">
    <property type="entry name" value="Ser/Thr_kinase_AS"/>
</dbReference>
<keyword evidence="3 15" id="KW-0723">Serine/threonine-protein kinase</keyword>
<organism evidence="17 18">
    <name type="scientific">Achlya hypogyna</name>
    <name type="common">Oomycete</name>
    <name type="synonym">Protoachlya hypogyna</name>
    <dbReference type="NCBI Taxonomy" id="1202772"/>
    <lineage>
        <taxon>Eukaryota</taxon>
        <taxon>Sar</taxon>
        <taxon>Stramenopiles</taxon>
        <taxon>Oomycota</taxon>
        <taxon>Saprolegniomycetes</taxon>
        <taxon>Saprolegniales</taxon>
        <taxon>Achlyaceae</taxon>
        <taxon>Achlya</taxon>
    </lineage>
</organism>
<dbReference type="PROSITE" id="PS50011">
    <property type="entry name" value="PROTEIN_KINASE_DOM"/>
    <property type="match status" value="1"/>
</dbReference>
<dbReference type="PROSITE" id="PS00107">
    <property type="entry name" value="PROTEIN_KINASE_ATP"/>
    <property type="match status" value="1"/>
</dbReference>
<keyword evidence="4" id="KW-0808">Transferase</keyword>
<comment type="catalytic activity">
    <reaction evidence="12">
        <text>L-threonyl-[protein] + ATP = O-phospho-L-threonyl-[protein] + ADP + H(+)</text>
        <dbReference type="Rhea" id="RHEA:46608"/>
        <dbReference type="Rhea" id="RHEA-COMP:11060"/>
        <dbReference type="Rhea" id="RHEA-COMP:11605"/>
        <dbReference type="ChEBI" id="CHEBI:15378"/>
        <dbReference type="ChEBI" id="CHEBI:30013"/>
        <dbReference type="ChEBI" id="CHEBI:30616"/>
        <dbReference type="ChEBI" id="CHEBI:61977"/>
        <dbReference type="ChEBI" id="CHEBI:456216"/>
        <dbReference type="EC" id="2.7.11.1"/>
    </reaction>
</comment>
<keyword evidence="9" id="KW-0106">Calcium</keyword>
<evidence type="ECO:0000256" key="5">
    <source>
        <dbReference type="ARBA" id="ARBA00022723"/>
    </source>
</evidence>
<dbReference type="FunFam" id="3.30.200.20:FF:000315">
    <property type="entry name" value="Calcium-dependent protein kinase 3"/>
    <property type="match status" value="1"/>
</dbReference>
<evidence type="ECO:0000256" key="14">
    <source>
        <dbReference type="PROSITE-ProRule" id="PRU10141"/>
    </source>
</evidence>
<dbReference type="STRING" id="1202772.A0A1V9YQV9"/>
<dbReference type="AlphaFoldDB" id="A0A1V9YQV9"/>
<feature type="binding site" evidence="14">
    <location>
        <position position="88"/>
    </location>
    <ligand>
        <name>ATP</name>
        <dbReference type="ChEBI" id="CHEBI:30616"/>
    </ligand>
</feature>
<keyword evidence="10 14" id="KW-0067">ATP-binding</keyword>
<protein>
    <recommendedName>
        <fullName evidence="2">non-specific serine/threonine protein kinase</fullName>
        <ecNumber evidence="2">2.7.11.1</ecNumber>
    </recommendedName>
</protein>
<evidence type="ECO:0000256" key="13">
    <source>
        <dbReference type="ARBA" id="ARBA00048679"/>
    </source>
</evidence>
<dbReference type="SMART" id="SM00220">
    <property type="entry name" value="S_TKc"/>
    <property type="match status" value="1"/>
</dbReference>
<dbReference type="InterPro" id="IPR011993">
    <property type="entry name" value="PH-like_dom_sf"/>
</dbReference>
<dbReference type="SUPFAM" id="SSF56112">
    <property type="entry name" value="Protein kinase-like (PK-like)"/>
    <property type="match status" value="1"/>
</dbReference>
<dbReference type="GO" id="GO:0046872">
    <property type="term" value="F:metal ion binding"/>
    <property type="evidence" value="ECO:0007669"/>
    <property type="project" value="UniProtKB-KW"/>
</dbReference>
<evidence type="ECO:0000256" key="12">
    <source>
        <dbReference type="ARBA" id="ARBA00047899"/>
    </source>
</evidence>
<keyword evidence="18" id="KW-1185">Reference proteome</keyword>
<keyword evidence="7 14" id="KW-0547">Nucleotide-binding</keyword>
<sequence length="467" mass="51511">MSDTKERTGFSALLRNLFKRTSTPKARSSPSKLEVPVAVPLEVPRLPTPRKRQHFHELYLVTKDLGNGSYSQVKQVTHKTLGGCYAAKIIDKTALSKVDRHALSQEVDVLKKLNHEYIMQLHEVFDDDTTCYMVLEYLEGGDLFDRVTKRGTICEAEAQRIMAALVEAVYYCHSHCVVHRDIKPENIMLAEGGYTIKLCDFGFARQLTSVDERASDSCGTPGYAAPEVLNGHPYGCEVDIFSLGVVLYILLCGYPPFPMKLHKLRKHSFEVSFPSAEWGSVTDDLKSLIRSMLAVIPSHRPTVLALKQHPWLRRGFAQLPARPPSTLRAALFGDRGVHAVKYGRQGFPHATVVRICETCGTLTWVGKTPRELLPPGSSRPQVAACTHAAPGLALRSIVRIVQGPRTAVFDRVMRPTPDNCASLLTKTRTLDLEFGSRAICDEMVALVTEAVVAASAATTLVAPPLSP</sequence>
<dbReference type="EMBL" id="JNBR01001416">
    <property type="protein sequence ID" value="OQR87963.1"/>
    <property type="molecule type" value="Genomic_DNA"/>
</dbReference>
<dbReference type="Pfam" id="PF00069">
    <property type="entry name" value="Pkinase"/>
    <property type="match status" value="1"/>
</dbReference>
<comment type="catalytic activity">
    <reaction evidence="13">
        <text>L-seryl-[protein] + ATP = O-phospho-L-seryl-[protein] + ADP + H(+)</text>
        <dbReference type="Rhea" id="RHEA:17989"/>
        <dbReference type="Rhea" id="RHEA-COMP:9863"/>
        <dbReference type="Rhea" id="RHEA-COMP:11604"/>
        <dbReference type="ChEBI" id="CHEBI:15378"/>
        <dbReference type="ChEBI" id="CHEBI:29999"/>
        <dbReference type="ChEBI" id="CHEBI:30616"/>
        <dbReference type="ChEBI" id="CHEBI:83421"/>
        <dbReference type="ChEBI" id="CHEBI:456216"/>
        <dbReference type="EC" id="2.7.11.1"/>
    </reaction>
</comment>
<dbReference type="Gene3D" id="1.10.510.10">
    <property type="entry name" value="Transferase(Phosphotransferase) domain 1"/>
    <property type="match status" value="1"/>
</dbReference>
<dbReference type="GO" id="GO:0005524">
    <property type="term" value="F:ATP binding"/>
    <property type="evidence" value="ECO:0007669"/>
    <property type="project" value="UniProtKB-UniRule"/>
</dbReference>
<evidence type="ECO:0000313" key="18">
    <source>
        <dbReference type="Proteomes" id="UP000243579"/>
    </source>
</evidence>
<feature type="domain" description="Protein kinase" evidence="16">
    <location>
        <begin position="59"/>
        <end position="312"/>
    </location>
</feature>
<evidence type="ECO:0000313" key="17">
    <source>
        <dbReference type="EMBL" id="OQR87963.1"/>
    </source>
</evidence>
<comment type="cofactor">
    <cofactor evidence="1">
        <name>Mg(2+)</name>
        <dbReference type="ChEBI" id="CHEBI:18420"/>
    </cofactor>
</comment>
<accession>A0A1V9YQV9</accession>
<dbReference type="InterPro" id="IPR017441">
    <property type="entry name" value="Protein_kinase_ATP_BS"/>
</dbReference>
<dbReference type="PANTHER" id="PTHR24347">
    <property type="entry name" value="SERINE/THREONINE-PROTEIN KINASE"/>
    <property type="match status" value="1"/>
</dbReference>
<dbReference type="OrthoDB" id="40902at2759"/>
<evidence type="ECO:0000259" key="16">
    <source>
        <dbReference type="PROSITE" id="PS50011"/>
    </source>
</evidence>
<keyword evidence="6" id="KW-0677">Repeat</keyword>
<dbReference type="InterPro" id="IPR000719">
    <property type="entry name" value="Prot_kinase_dom"/>
</dbReference>
<dbReference type="Proteomes" id="UP000243579">
    <property type="component" value="Unassembled WGS sequence"/>
</dbReference>
<evidence type="ECO:0000256" key="7">
    <source>
        <dbReference type="ARBA" id="ARBA00022741"/>
    </source>
</evidence>
<evidence type="ECO:0000256" key="1">
    <source>
        <dbReference type="ARBA" id="ARBA00001946"/>
    </source>
</evidence>
<evidence type="ECO:0000256" key="15">
    <source>
        <dbReference type="RuleBase" id="RU000304"/>
    </source>
</evidence>
<dbReference type="GO" id="GO:0004674">
    <property type="term" value="F:protein serine/threonine kinase activity"/>
    <property type="evidence" value="ECO:0007669"/>
    <property type="project" value="UniProtKB-KW"/>
</dbReference>
<evidence type="ECO:0000256" key="11">
    <source>
        <dbReference type="ARBA" id="ARBA00024334"/>
    </source>
</evidence>
<gene>
    <name evidence="17" type="ORF">ACHHYP_07792</name>
</gene>
<dbReference type="CDD" id="cd05117">
    <property type="entry name" value="STKc_CAMK"/>
    <property type="match status" value="1"/>
</dbReference>
<evidence type="ECO:0000256" key="9">
    <source>
        <dbReference type="ARBA" id="ARBA00022837"/>
    </source>
</evidence>
<dbReference type="Gene3D" id="2.30.29.30">
    <property type="entry name" value="Pleckstrin-homology domain (PH domain)/Phosphotyrosine-binding domain (PTB)"/>
    <property type="match status" value="1"/>
</dbReference>
<proteinExistence type="inferred from homology"/>